<keyword evidence="1" id="KW-0805">Transcription regulation</keyword>
<dbReference type="EMBL" id="WRPA01000007">
    <property type="protein sequence ID" value="MXR68852.1"/>
    <property type="molecule type" value="Genomic_DNA"/>
</dbReference>
<name>A0A6L7HX05_9GAMM</name>
<gene>
    <name evidence="6" type="ORF">GNT65_09260</name>
</gene>
<keyword evidence="7" id="KW-1185">Reference proteome</keyword>
<sequence length="153" mass="17382">MRVNQLAKNLNITGDTVRFYTRIGLLSPAKSSVNGYKDYSDKDQSRMQFILSARNLGFSVDEIKVIFSRTDQGESACGLVRQMIQQKLEETEKQFEEMVKLRRKLSNAVEDWSHKPDKAPTGNMICHLIEGTYAESSQLEANREASMTPSLED</sequence>
<evidence type="ECO:0000313" key="7">
    <source>
        <dbReference type="Proteomes" id="UP000474778"/>
    </source>
</evidence>
<dbReference type="InterPro" id="IPR009061">
    <property type="entry name" value="DNA-bd_dom_put_sf"/>
</dbReference>
<keyword evidence="4" id="KW-0175">Coiled coil</keyword>
<keyword evidence="2 6" id="KW-0238">DNA-binding</keyword>
<protein>
    <submittedName>
        <fullName evidence="6">MerR family DNA-binding protein</fullName>
    </submittedName>
</protein>
<evidence type="ECO:0000256" key="1">
    <source>
        <dbReference type="ARBA" id="ARBA00023015"/>
    </source>
</evidence>
<dbReference type="RefSeq" id="WP_160795509.1">
    <property type="nucleotide sequence ID" value="NZ_WRPA01000007.1"/>
</dbReference>
<dbReference type="InterPro" id="IPR000551">
    <property type="entry name" value="MerR-type_HTH_dom"/>
</dbReference>
<evidence type="ECO:0000313" key="6">
    <source>
        <dbReference type="EMBL" id="MXR68852.1"/>
    </source>
</evidence>
<dbReference type="AlphaFoldDB" id="A0A6L7HX05"/>
<dbReference type="Proteomes" id="UP000474778">
    <property type="component" value="Unassembled WGS sequence"/>
</dbReference>
<dbReference type="SMART" id="SM00422">
    <property type="entry name" value="HTH_MERR"/>
    <property type="match status" value="1"/>
</dbReference>
<accession>A0A6L7HX05</accession>
<dbReference type="InterPro" id="IPR015358">
    <property type="entry name" value="Tscrpt_reg_MerR_DNA-bd"/>
</dbReference>
<feature type="domain" description="HTH merR-type" evidence="5">
    <location>
        <begin position="1"/>
        <end position="69"/>
    </location>
</feature>
<keyword evidence="3" id="KW-0804">Transcription</keyword>
<dbReference type="Pfam" id="PF09278">
    <property type="entry name" value="MerR-DNA-bind"/>
    <property type="match status" value="1"/>
</dbReference>
<feature type="coiled-coil region" evidence="4">
    <location>
        <begin position="81"/>
        <end position="108"/>
    </location>
</feature>
<dbReference type="PRINTS" id="PR00040">
    <property type="entry name" value="HTHMERR"/>
</dbReference>
<dbReference type="CDD" id="cd04787">
    <property type="entry name" value="HTH_HMRTR_unk"/>
    <property type="match status" value="1"/>
</dbReference>
<dbReference type="InterPro" id="IPR047057">
    <property type="entry name" value="MerR_fam"/>
</dbReference>
<dbReference type="GO" id="GO:0003677">
    <property type="term" value="F:DNA binding"/>
    <property type="evidence" value="ECO:0007669"/>
    <property type="project" value="UniProtKB-KW"/>
</dbReference>
<proteinExistence type="predicted"/>
<evidence type="ECO:0000256" key="2">
    <source>
        <dbReference type="ARBA" id="ARBA00023125"/>
    </source>
</evidence>
<dbReference type="GO" id="GO:0003700">
    <property type="term" value="F:DNA-binding transcription factor activity"/>
    <property type="evidence" value="ECO:0007669"/>
    <property type="project" value="InterPro"/>
</dbReference>
<dbReference type="SUPFAM" id="SSF46955">
    <property type="entry name" value="Putative DNA-binding domain"/>
    <property type="match status" value="1"/>
</dbReference>
<dbReference type="PROSITE" id="PS50937">
    <property type="entry name" value="HTH_MERR_2"/>
    <property type="match status" value="1"/>
</dbReference>
<dbReference type="PANTHER" id="PTHR30204">
    <property type="entry name" value="REDOX-CYCLING DRUG-SENSING TRANSCRIPTIONAL ACTIVATOR SOXR"/>
    <property type="match status" value="1"/>
</dbReference>
<comment type="caution">
    <text evidence="6">The sequence shown here is derived from an EMBL/GenBank/DDBJ whole genome shotgun (WGS) entry which is preliminary data.</text>
</comment>
<evidence type="ECO:0000259" key="5">
    <source>
        <dbReference type="PROSITE" id="PS50937"/>
    </source>
</evidence>
<reference evidence="6 7" key="1">
    <citation type="submission" date="2019-12" db="EMBL/GenBank/DDBJ databases">
        <title>Shewanella insulae sp. nov., isolated from a tidal flat.</title>
        <authorList>
            <person name="Yoon J.-H."/>
        </authorList>
    </citation>
    <scope>NUCLEOTIDE SEQUENCE [LARGE SCALE GENOMIC DNA]</scope>
    <source>
        <strain evidence="6 7">JBTF-M18</strain>
    </source>
</reference>
<evidence type="ECO:0000256" key="4">
    <source>
        <dbReference type="SAM" id="Coils"/>
    </source>
</evidence>
<organism evidence="6 7">
    <name type="scientific">Shewanella insulae</name>
    <dbReference type="NCBI Taxonomy" id="2681496"/>
    <lineage>
        <taxon>Bacteria</taxon>
        <taxon>Pseudomonadati</taxon>
        <taxon>Pseudomonadota</taxon>
        <taxon>Gammaproteobacteria</taxon>
        <taxon>Alteromonadales</taxon>
        <taxon>Shewanellaceae</taxon>
        <taxon>Shewanella</taxon>
    </lineage>
</organism>
<evidence type="ECO:0000256" key="3">
    <source>
        <dbReference type="ARBA" id="ARBA00023163"/>
    </source>
</evidence>
<dbReference type="Gene3D" id="1.10.1660.10">
    <property type="match status" value="1"/>
</dbReference>
<dbReference type="PANTHER" id="PTHR30204:SF94">
    <property type="entry name" value="HEAVY METAL-DEPENDENT TRANSCRIPTIONAL REGULATOR HI_0293-RELATED"/>
    <property type="match status" value="1"/>
</dbReference>